<dbReference type="GO" id="GO:0004335">
    <property type="term" value="F:galactokinase activity"/>
    <property type="evidence" value="ECO:0007669"/>
    <property type="project" value="UniProtKB-UniRule"/>
</dbReference>
<comment type="caution">
    <text evidence="14">The sequence shown here is derived from an EMBL/GenBank/DDBJ whole genome shotgun (WGS) entry which is preliminary data.</text>
</comment>
<dbReference type="SUPFAM" id="SSF54211">
    <property type="entry name" value="Ribosomal protein S5 domain 2-like"/>
    <property type="match status" value="1"/>
</dbReference>
<dbReference type="InterPro" id="IPR006206">
    <property type="entry name" value="Mevalonate/galactokinase"/>
</dbReference>
<keyword evidence="15" id="KW-1185">Reference proteome</keyword>
<dbReference type="PRINTS" id="PR00959">
    <property type="entry name" value="MEVGALKINASE"/>
</dbReference>
<keyword evidence="8" id="KW-0299">Galactose metabolism</keyword>
<proteinExistence type="inferred from homology"/>
<sequence>MTDQQPETSPVATWRAPGRVNLIGEHTDYNDGFTLPFAIAASCTATVRPGGDGLRAGSAQVDGEVAIPLTGLAEAPAVPDWARYVLGAAWLLRDRGVDVPPLEVTVDSDVPSGAGLSSSAAVVCSVVTALDDALGLGLAPDELLALSRAVENDVVGAPTGGMDQLASLRSREGHVLFCDMRDLAAEPVPFDLGGAGLALLVVDSRAPHAHADGEYAARRRGCEAAAAALGVPALRDVVIDDLDAALARLDGVGAEEQRRYTRHIVTEDARVLQTVELLRAGRVREIGPLLTQSHVSMRDDFRITVPEVDTAVEVLLAGGALGARMTGGGFGGCVIGLLEAEAVESAAAQVEEAFAEAGFTPPVAFTVTPGPGAHRVDG</sequence>
<evidence type="ECO:0000256" key="7">
    <source>
        <dbReference type="ARBA" id="ARBA00022842"/>
    </source>
</evidence>
<dbReference type="InterPro" id="IPR000705">
    <property type="entry name" value="Galactokinase"/>
</dbReference>
<dbReference type="EMBL" id="QDGZ01000007">
    <property type="protein sequence ID" value="PVG81631.1"/>
    <property type="molecule type" value="Genomic_DNA"/>
</dbReference>
<protein>
    <recommendedName>
        <fullName evidence="10">Galactokinase</fullName>
        <ecNumber evidence="10">2.7.1.6</ecNumber>
    </recommendedName>
</protein>
<evidence type="ECO:0000256" key="10">
    <source>
        <dbReference type="NCBIfam" id="TIGR00131"/>
    </source>
</evidence>
<keyword evidence="4" id="KW-0547">Nucleotide-binding</keyword>
<keyword evidence="3" id="KW-0479">Metal-binding</keyword>
<dbReference type="GO" id="GO:0046872">
    <property type="term" value="F:metal ion binding"/>
    <property type="evidence" value="ECO:0007669"/>
    <property type="project" value="UniProtKB-KW"/>
</dbReference>
<dbReference type="PROSITE" id="PS00106">
    <property type="entry name" value="GALACTOKINASE"/>
    <property type="match status" value="1"/>
</dbReference>
<dbReference type="PIRSF" id="PIRSF000530">
    <property type="entry name" value="Galactokinase"/>
    <property type="match status" value="1"/>
</dbReference>
<comment type="similarity">
    <text evidence="1">Belongs to the GHMP kinase family. GalK subfamily.</text>
</comment>
<dbReference type="Gene3D" id="3.30.70.890">
    <property type="entry name" value="GHMP kinase, C-terminal domain"/>
    <property type="match status" value="1"/>
</dbReference>
<dbReference type="Gene3D" id="3.30.230.10">
    <property type="match status" value="1"/>
</dbReference>
<evidence type="ECO:0000259" key="12">
    <source>
        <dbReference type="Pfam" id="PF08544"/>
    </source>
</evidence>
<reference evidence="14 15" key="1">
    <citation type="submission" date="2018-04" db="EMBL/GenBank/DDBJ databases">
        <title>Genome of Nocardioides gansuensis WSJ-1.</title>
        <authorList>
            <person name="Wu S."/>
            <person name="Wang G."/>
        </authorList>
    </citation>
    <scope>NUCLEOTIDE SEQUENCE [LARGE SCALE GENOMIC DNA]</scope>
    <source>
        <strain evidence="14 15">WSJ-1</strain>
    </source>
</reference>
<evidence type="ECO:0000259" key="11">
    <source>
        <dbReference type="Pfam" id="PF00288"/>
    </source>
</evidence>
<evidence type="ECO:0000256" key="4">
    <source>
        <dbReference type="ARBA" id="ARBA00022741"/>
    </source>
</evidence>
<dbReference type="PRINTS" id="PR00473">
    <property type="entry name" value="GALCTOKINASE"/>
</dbReference>
<dbReference type="InterPro" id="IPR019539">
    <property type="entry name" value="GalKase_N"/>
</dbReference>
<dbReference type="InterPro" id="IPR019741">
    <property type="entry name" value="Galactokinase_CS"/>
</dbReference>
<keyword evidence="2" id="KW-0808">Transferase</keyword>
<accession>A0A2T8F7D8</accession>
<evidence type="ECO:0000313" key="14">
    <source>
        <dbReference type="EMBL" id="PVG81631.1"/>
    </source>
</evidence>
<gene>
    <name evidence="14" type="primary">galK</name>
    <name evidence="14" type="ORF">DDE18_16655</name>
</gene>
<evidence type="ECO:0000256" key="9">
    <source>
        <dbReference type="ARBA" id="ARBA00023277"/>
    </source>
</evidence>
<feature type="domain" description="Galactokinase N-terminal" evidence="13">
    <location>
        <begin position="10"/>
        <end position="49"/>
    </location>
</feature>
<dbReference type="Pfam" id="PF08544">
    <property type="entry name" value="GHMP_kinases_C"/>
    <property type="match status" value="1"/>
</dbReference>
<dbReference type="NCBIfam" id="TIGR00131">
    <property type="entry name" value="gal_kin"/>
    <property type="match status" value="1"/>
</dbReference>
<dbReference type="FunFam" id="3.30.70.890:FF:000001">
    <property type="entry name" value="Galactokinase"/>
    <property type="match status" value="1"/>
</dbReference>
<dbReference type="InterPro" id="IPR036554">
    <property type="entry name" value="GHMP_kinase_C_sf"/>
</dbReference>
<feature type="domain" description="GHMP kinase N-terminal" evidence="11">
    <location>
        <begin position="84"/>
        <end position="169"/>
    </location>
</feature>
<dbReference type="AlphaFoldDB" id="A0A2T8F7D8"/>
<keyword evidence="9" id="KW-0119">Carbohydrate metabolism</keyword>
<evidence type="ECO:0000259" key="13">
    <source>
        <dbReference type="Pfam" id="PF10509"/>
    </source>
</evidence>
<dbReference type="Proteomes" id="UP000246018">
    <property type="component" value="Unassembled WGS sequence"/>
</dbReference>
<evidence type="ECO:0000256" key="1">
    <source>
        <dbReference type="ARBA" id="ARBA00006566"/>
    </source>
</evidence>
<evidence type="ECO:0000256" key="2">
    <source>
        <dbReference type="ARBA" id="ARBA00022679"/>
    </source>
</evidence>
<dbReference type="EC" id="2.7.1.6" evidence="10"/>
<dbReference type="OrthoDB" id="250531at2"/>
<dbReference type="Pfam" id="PF00288">
    <property type="entry name" value="GHMP_kinases_N"/>
    <property type="match status" value="1"/>
</dbReference>
<dbReference type="GO" id="GO:0005524">
    <property type="term" value="F:ATP binding"/>
    <property type="evidence" value="ECO:0007669"/>
    <property type="project" value="UniProtKB-UniRule"/>
</dbReference>
<dbReference type="InterPro" id="IPR006203">
    <property type="entry name" value="GHMP_knse_ATP-bd_CS"/>
</dbReference>
<evidence type="ECO:0000256" key="5">
    <source>
        <dbReference type="ARBA" id="ARBA00022777"/>
    </source>
</evidence>
<dbReference type="Pfam" id="PF10509">
    <property type="entry name" value="GalKase_gal_bdg"/>
    <property type="match status" value="1"/>
</dbReference>
<dbReference type="InterPro" id="IPR014721">
    <property type="entry name" value="Ribsml_uS5_D2-typ_fold_subgr"/>
</dbReference>
<keyword evidence="7" id="KW-0460">Magnesium</keyword>
<dbReference type="PANTHER" id="PTHR10457">
    <property type="entry name" value="MEVALONATE KINASE/GALACTOKINASE"/>
    <property type="match status" value="1"/>
</dbReference>
<dbReference type="PROSITE" id="PS00627">
    <property type="entry name" value="GHMP_KINASES_ATP"/>
    <property type="match status" value="1"/>
</dbReference>
<evidence type="ECO:0000256" key="6">
    <source>
        <dbReference type="ARBA" id="ARBA00022840"/>
    </source>
</evidence>
<dbReference type="GO" id="GO:0005829">
    <property type="term" value="C:cytosol"/>
    <property type="evidence" value="ECO:0007669"/>
    <property type="project" value="TreeGrafter"/>
</dbReference>
<evidence type="ECO:0000313" key="15">
    <source>
        <dbReference type="Proteomes" id="UP000246018"/>
    </source>
</evidence>
<evidence type="ECO:0000256" key="3">
    <source>
        <dbReference type="ARBA" id="ARBA00022723"/>
    </source>
</evidence>
<dbReference type="SUPFAM" id="SSF55060">
    <property type="entry name" value="GHMP Kinase, C-terminal domain"/>
    <property type="match status" value="1"/>
</dbReference>
<dbReference type="InterPro" id="IPR006204">
    <property type="entry name" value="GHMP_kinase_N_dom"/>
</dbReference>
<feature type="domain" description="GHMP kinase C-terminal" evidence="12">
    <location>
        <begin position="275"/>
        <end position="355"/>
    </location>
</feature>
<keyword evidence="5 14" id="KW-0418">Kinase</keyword>
<dbReference type="PANTHER" id="PTHR10457:SF7">
    <property type="entry name" value="GALACTOKINASE-RELATED"/>
    <property type="match status" value="1"/>
</dbReference>
<evidence type="ECO:0000256" key="8">
    <source>
        <dbReference type="ARBA" id="ARBA00023144"/>
    </source>
</evidence>
<organism evidence="14 15">
    <name type="scientific">Nocardioides gansuensis</name>
    <dbReference type="NCBI Taxonomy" id="2138300"/>
    <lineage>
        <taxon>Bacteria</taxon>
        <taxon>Bacillati</taxon>
        <taxon>Actinomycetota</taxon>
        <taxon>Actinomycetes</taxon>
        <taxon>Propionibacteriales</taxon>
        <taxon>Nocardioidaceae</taxon>
        <taxon>Nocardioides</taxon>
    </lineage>
</organism>
<dbReference type="InterPro" id="IPR020568">
    <property type="entry name" value="Ribosomal_Su5_D2-typ_SF"/>
</dbReference>
<dbReference type="InterPro" id="IPR013750">
    <property type="entry name" value="GHMP_kinase_C_dom"/>
</dbReference>
<name>A0A2T8F7D8_9ACTN</name>
<keyword evidence="6" id="KW-0067">ATP-binding</keyword>
<dbReference type="GO" id="GO:0006012">
    <property type="term" value="P:galactose metabolic process"/>
    <property type="evidence" value="ECO:0007669"/>
    <property type="project" value="UniProtKB-UniRule"/>
</dbReference>